<proteinExistence type="predicted"/>
<gene>
    <name evidence="1" type="ORF">GNP93_14690</name>
</gene>
<dbReference type="RefSeq" id="WP_155614939.1">
    <property type="nucleotide sequence ID" value="NZ_WNZX01000011.1"/>
</dbReference>
<dbReference type="AlphaFoldDB" id="A0A7X3CT16"/>
<dbReference type="Proteomes" id="UP000450917">
    <property type="component" value="Unassembled WGS sequence"/>
</dbReference>
<keyword evidence="2" id="KW-1185">Reference proteome</keyword>
<evidence type="ECO:0000313" key="2">
    <source>
        <dbReference type="Proteomes" id="UP000450917"/>
    </source>
</evidence>
<accession>A0A7X3CT16</accession>
<organism evidence="1 2">
    <name type="scientific">Paenibacillus validus</name>
    <dbReference type="NCBI Taxonomy" id="44253"/>
    <lineage>
        <taxon>Bacteria</taxon>
        <taxon>Bacillati</taxon>
        <taxon>Bacillota</taxon>
        <taxon>Bacilli</taxon>
        <taxon>Bacillales</taxon>
        <taxon>Paenibacillaceae</taxon>
        <taxon>Paenibacillus</taxon>
    </lineage>
</organism>
<name>A0A7X3CT16_9BACL</name>
<comment type="caution">
    <text evidence="1">The sequence shown here is derived from an EMBL/GenBank/DDBJ whole genome shotgun (WGS) entry which is preliminary data.</text>
</comment>
<evidence type="ECO:0000313" key="1">
    <source>
        <dbReference type="EMBL" id="MUG71917.1"/>
    </source>
</evidence>
<protein>
    <submittedName>
        <fullName evidence="1">Uncharacterized protein</fullName>
    </submittedName>
</protein>
<reference evidence="1 2" key="1">
    <citation type="submission" date="2019-11" db="EMBL/GenBank/DDBJ databases">
        <title>Draft genome sequences of five Paenibacillus species of dairy origin.</title>
        <authorList>
            <person name="Olajide A.M."/>
            <person name="Chen S."/>
            <person name="Lapointe G."/>
        </authorList>
    </citation>
    <scope>NUCLEOTIDE SEQUENCE [LARGE SCALE GENOMIC DNA]</scope>
    <source>
        <strain evidence="1 2">2CS3</strain>
    </source>
</reference>
<dbReference type="EMBL" id="WNZX01000011">
    <property type="protein sequence ID" value="MUG71917.1"/>
    <property type="molecule type" value="Genomic_DNA"/>
</dbReference>
<sequence length="154" mass="16905">MSRKKTLPSIAKPFAHVHSMLAVVGFTESSAKEGTVYELSFRDPVTLKEYPFRVYAHTLENGMTHINLNEAAFAARGYVPDSVADAADDIMLDLAQYLENGPVKKKSASTSIEHAMNGQMAGNEEDVKRLGHVMAKMPTNAQVRENGMIPDPIQ</sequence>